<keyword evidence="2" id="KW-1185">Reference proteome</keyword>
<dbReference type="KEGG" id="bsan:CHH28_06185"/>
<gene>
    <name evidence="1" type="ORF">CHH28_06185</name>
</gene>
<dbReference type="EMBL" id="CP022530">
    <property type="protein sequence ID" value="ASP38293.1"/>
    <property type="molecule type" value="Genomic_DNA"/>
</dbReference>
<dbReference type="Proteomes" id="UP000202440">
    <property type="component" value="Chromosome"/>
</dbReference>
<proteinExistence type="predicted"/>
<dbReference type="AlphaFoldDB" id="A0A222FJ87"/>
<protein>
    <submittedName>
        <fullName evidence="1">Uncharacterized protein</fullName>
    </submittedName>
</protein>
<evidence type="ECO:0000313" key="2">
    <source>
        <dbReference type="Proteomes" id="UP000202440"/>
    </source>
</evidence>
<accession>A0A222FJ87</accession>
<organism evidence="1 2">
    <name type="scientific">Bacterioplanes sanyensis</name>
    <dbReference type="NCBI Taxonomy" id="1249553"/>
    <lineage>
        <taxon>Bacteria</taxon>
        <taxon>Pseudomonadati</taxon>
        <taxon>Pseudomonadota</taxon>
        <taxon>Gammaproteobacteria</taxon>
        <taxon>Oceanospirillales</taxon>
        <taxon>Oceanospirillaceae</taxon>
        <taxon>Bacterioplanes</taxon>
    </lineage>
</organism>
<reference evidence="1 2" key="1">
    <citation type="submission" date="2017-07" db="EMBL/GenBank/DDBJ databases">
        <title>Annotated genome sequence of Bacterioplanes sanyensis isolated from Red Sea.</title>
        <authorList>
            <person name="Rehman Z.U."/>
        </authorList>
    </citation>
    <scope>NUCLEOTIDE SEQUENCE [LARGE SCALE GENOMIC DNA]</scope>
    <source>
        <strain evidence="1 2">NV9</strain>
    </source>
</reference>
<sequence length="59" mass="6538">MHLATTAKAQILASWRWWLGLRSGHTAAMPAAIFADANLSQPISSYTEIPTQAHWPHLL</sequence>
<evidence type="ECO:0000313" key="1">
    <source>
        <dbReference type="EMBL" id="ASP38293.1"/>
    </source>
</evidence>
<name>A0A222FJ87_9GAMM</name>